<keyword evidence="4" id="KW-0547">Nucleotide-binding</keyword>
<feature type="transmembrane region" description="Helical" evidence="8">
    <location>
        <begin position="84"/>
        <end position="103"/>
    </location>
</feature>
<reference evidence="10 11" key="1">
    <citation type="journal article" date="2014" name="Genome Announc.">
        <title>Complete Genome Sequence of the Model Rhizosphere Strain Azospirillum brasilense Az39, Successfully Applied in Agriculture.</title>
        <authorList>
            <person name="Rivera D."/>
            <person name="Revale S."/>
            <person name="Molina R."/>
            <person name="Gualpa J."/>
            <person name="Puente M."/>
            <person name="Maroniche G."/>
            <person name="Paris G."/>
            <person name="Baker D."/>
            <person name="Clavijo B."/>
            <person name="McLay K."/>
            <person name="Spaepen S."/>
            <person name="Perticari A."/>
            <person name="Vazquez M."/>
            <person name="Wisniewski-Dye F."/>
            <person name="Watkins C."/>
            <person name="Martinez-Abarca F."/>
            <person name="Vanderleyden J."/>
            <person name="Cassan F."/>
        </authorList>
    </citation>
    <scope>NUCLEOTIDE SEQUENCE [LARGE SCALE GENOMIC DNA]</scope>
    <source>
        <strain evidence="10 11">Az39</strain>
        <plasmid evidence="10">AbAZ39_p3</plasmid>
    </source>
</reference>
<keyword evidence="6 8" id="KW-1133">Transmembrane helix</keyword>
<evidence type="ECO:0000259" key="9">
    <source>
        <dbReference type="PROSITE" id="PS50893"/>
    </source>
</evidence>
<evidence type="ECO:0000256" key="7">
    <source>
        <dbReference type="ARBA" id="ARBA00023136"/>
    </source>
</evidence>
<organism evidence="10 11">
    <name type="scientific">Azospirillum argentinense</name>
    <dbReference type="NCBI Taxonomy" id="2970906"/>
    <lineage>
        <taxon>Bacteria</taxon>
        <taxon>Pseudomonadati</taxon>
        <taxon>Pseudomonadota</taxon>
        <taxon>Alphaproteobacteria</taxon>
        <taxon>Rhodospirillales</taxon>
        <taxon>Azospirillaceae</taxon>
        <taxon>Azospirillum</taxon>
    </lineage>
</organism>
<dbReference type="KEGG" id="abq:ABAZ39_28970"/>
<dbReference type="GO" id="GO:0005886">
    <property type="term" value="C:plasma membrane"/>
    <property type="evidence" value="ECO:0007669"/>
    <property type="project" value="UniProtKB-SubCell"/>
</dbReference>
<dbReference type="CDD" id="cd03219">
    <property type="entry name" value="ABC_Mj1267_LivG_branched"/>
    <property type="match status" value="1"/>
</dbReference>
<dbReference type="CDD" id="cd06581">
    <property type="entry name" value="TM_PBP1_LivM_like"/>
    <property type="match status" value="1"/>
</dbReference>
<dbReference type="GO" id="GO:0015658">
    <property type="term" value="F:branched-chain amino acid transmembrane transporter activity"/>
    <property type="evidence" value="ECO:0007669"/>
    <property type="project" value="InterPro"/>
</dbReference>
<keyword evidence="2" id="KW-1003">Cell membrane</keyword>
<geneLocation type="plasmid" evidence="10 11">
    <name>AbAZ39_p3</name>
</geneLocation>
<gene>
    <name evidence="10" type="ORF">ABAZ39_28970</name>
</gene>
<evidence type="ECO:0000256" key="3">
    <source>
        <dbReference type="ARBA" id="ARBA00022692"/>
    </source>
</evidence>
<keyword evidence="5" id="KW-0067">ATP-binding</keyword>
<dbReference type="InterPro" id="IPR043428">
    <property type="entry name" value="LivM-like"/>
</dbReference>
<evidence type="ECO:0000256" key="5">
    <source>
        <dbReference type="ARBA" id="ARBA00022840"/>
    </source>
</evidence>
<dbReference type="AlphaFoldDB" id="A0A060DPV3"/>
<dbReference type="InterPro" id="IPR027417">
    <property type="entry name" value="P-loop_NTPase"/>
</dbReference>
<dbReference type="GO" id="GO:0005524">
    <property type="term" value="F:ATP binding"/>
    <property type="evidence" value="ECO:0007669"/>
    <property type="project" value="UniProtKB-KW"/>
</dbReference>
<evidence type="ECO:0000256" key="8">
    <source>
        <dbReference type="SAM" id="Phobius"/>
    </source>
</evidence>
<dbReference type="Pfam" id="PF02653">
    <property type="entry name" value="BPD_transp_2"/>
    <property type="match status" value="1"/>
</dbReference>
<dbReference type="InterPro" id="IPR003593">
    <property type="entry name" value="AAA+_ATPase"/>
</dbReference>
<comment type="subcellular location">
    <subcellularLocation>
        <location evidence="1">Cell membrane</location>
        <topology evidence="1">Multi-pass membrane protein</topology>
    </subcellularLocation>
</comment>
<feature type="transmembrane region" description="Helical" evidence="8">
    <location>
        <begin position="218"/>
        <end position="245"/>
    </location>
</feature>
<dbReference type="PROSITE" id="PS50893">
    <property type="entry name" value="ABC_TRANSPORTER_2"/>
    <property type="match status" value="1"/>
</dbReference>
<evidence type="ECO:0000256" key="2">
    <source>
        <dbReference type="ARBA" id="ARBA00022475"/>
    </source>
</evidence>
<keyword evidence="10" id="KW-0614">Plasmid</keyword>
<dbReference type="EMBL" id="CP007796">
    <property type="protein sequence ID" value="AIB15891.1"/>
    <property type="molecule type" value="Genomic_DNA"/>
</dbReference>
<dbReference type="SMART" id="SM00382">
    <property type="entry name" value="AAA"/>
    <property type="match status" value="1"/>
</dbReference>
<keyword evidence="3 8" id="KW-0812">Transmembrane</keyword>
<dbReference type="InterPro" id="IPR003439">
    <property type="entry name" value="ABC_transporter-like_ATP-bd"/>
</dbReference>
<evidence type="ECO:0000256" key="4">
    <source>
        <dbReference type="ARBA" id="ARBA00022741"/>
    </source>
</evidence>
<dbReference type="PANTHER" id="PTHR30482">
    <property type="entry name" value="HIGH-AFFINITY BRANCHED-CHAIN AMINO ACID TRANSPORT SYSTEM PERMEASE"/>
    <property type="match status" value="1"/>
</dbReference>
<evidence type="ECO:0000313" key="11">
    <source>
        <dbReference type="Proteomes" id="UP000027186"/>
    </source>
</evidence>
<sequence>MEYLAHILVMVCLYGILATSFNLLIGFGGIFALAHATFYASGAYAAGILATKLGIGFPLTLLAGVVVTAGIGLLVAFPAMRVGSHYLVVITLALQAITIDVLMNSKPLTGGPDGIAGIPPVSLFGTALTSPVTFLPLAAVMAALCCAVAWRLGASPFGRSLRAMRENEAAAQAVGKNLVRMKLVVFAMSAGLASVAGTLVAHYIAFVNPESFTIEETILILAMVILGGMGNLWGSLAGAAILVLLPEGLKFVHVPGDIADMVRQVIYGVVLIVILRLRPEGLFPETVFRTPTGAARSSVPANGPLVGALERAGGTPGEVVVSATSLSKHFGGIQAVKDLTIDLKRGEIVGLIGPNGAGKTTAFNLLSGFLRPTGGTILYRGRDVTTLKPHEVVAAGLARSFQDLKLFTKLTVVENILVSLPAQPGDRPLDVYFRPGLVRRVDRENVARALEIASFVGLLAKADETAANLSYAEEKLLVIARLLATGADVLLLDEPLSGLDTVTVERICGVIRDLARANKAVCIIEHNLEVIRGVCDEIVFIDEGRVLTKGPPDTLMRDRELAERYFG</sequence>
<feature type="transmembrane region" description="Helical" evidence="8">
    <location>
        <begin position="183"/>
        <end position="206"/>
    </location>
</feature>
<dbReference type="Pfam" id="PF00005">
    <property type="entry name" value="ABC_tran"/>
    <property type="match status" value="1"/>
</dbReference>
<dbReference type="SUPFAM" id="SSF52540">
    <property type="entry name" value="P-loop containing nucleoside triphosphate hydrolases"/>
    <property type="match status" value="1"/>
</dbReference>
<feature type="transmembrane region" description="Helical" evidence="8">
    <location>
        <begin position="7"/>
        <end position="35"/>
    </location>
</feature>
<accession>A0A060DPV3</accession>
<dbReference type="Gene3D" id="3.40.50.300">
    <property type="entry name" value="P-loop containing nucleotide triphosphate hydrolases"/>
    <property type="match status" value="1"/>
</dbReference>
<evidence type="ECO:0000313" key="10">
    <source>
        <dbReference type="EMBL" id="AIB15891.1"/>
    </source>
</evidence>
<feature type="transmembrane region" description="Helical" evidence="8">
    <location>
        <begin position="55"/>
        <end position="77"/>
    </location>
</feature>
<dbReference type="InterPro" id="IPR001851">
    <property type="entry name" value="ABC_transp_permease"/>
</dbReference>
<feature type="domain" description="ABC transporter" evidence="9">
    <location>
        <begin position="321"/>
        <end position="566"/>
    </location>
</feature>
<keyword evidence="7 8" id="KW-0472">Membrane</keyword>
<dbReference type="Proteomes" id="UP000027186">
    <property type="component" value="Plasmid AbAZ39_p3"/>
</dbReference>
<dbReference type="RefSeq" id="WP_040137593.1">
    <property type="nucleotide sequence ID" value="NZ_CP007796.1"/>
</dbReference>
<dbReference type="GO" id="GO:0016887">
    <property type="term" value="F:ATP hydrolysis activity"/>
    <property type="evidence" value="ECO:0007669"/>
    <property type="project" value="InterPro"/>
</dbReference>
<evidence type="ECO:0000256" key="1">
    <source>
        <dbReference type="ARBA" id="ARBA00004651"/>
    </source>
</evidence>
<dbReference type="PANTHER" id="PTHR30482:SF20">
    <property type="entry name" value="HIGH-AFFINITY BRANCHED-CHAIN AMINO ACID TRANSPORT SYSTEM PERMEASE PROTEIN LIVM"/>
    <property type="match status" value="1"/>
</dbReference>
<name>A0A060DPV3_9PROT</name>
<protein>
    <submittedName>
        <fullName evidence="10">Branched-chain amino acid ABC transporter permease</fullName>
    </submittedName>
</protein>
<feature type="transmembrane region" description="Helical" evidence="8">
    <location>
        <begin position="134"/>
        <end position="154"/>
    </location>
</feature>
<evidence type="ECO:0000256" key="6">
    <source>
        <dbReference type="ARBA" id="ARBA00022989"/>
    </source>
</evidence>
<proteinExistence type="predicted"/>